<dbReference type="GO" id="GO:0003677">
    <property type="term" value="F:DNA binding"/>
    <property type="evidence" value="ECO:0007669"/>
    <property type="project" value="UniProtKB-KW"/>
</dbReference>
<dbReference type="SUPFAM" id="SSF55781">
    <property type="entry name" value="GAF domain-like"/>
    <property type="match status" value="1"/>
</dbReference>
<dbReference type="InterPro" id="IPR014757">
    <property type="entry name" value="Tscrpt_reg_IclR_C"/>
</dbReference>
<comment type="caution">
    <text evidence="6">The sequence shown here is derived from an EMBL/GenBank/DDBJ whole genome shotgun (WGS) entry which is preliminary data.</text>
</comment>
<keyword evidence="3" id="KW-0804">Transcription</keyword>
<sequence>MSSSERMPPAYPTNALDRGLRLIQLVRDEGRIRVTDAAEELGVAASSAHRLLQTLVYRDYLVQDETHAYVPGPAMSAGAAGIAWSRGLRRTAAPHMSRLGELVGNSTNLAIRVRSEVRVLASATVPGSTYDWRGSVLPAHRTASGKAMLSLLADPDLERMYLAEGVNTAVSVAEFDRLMDGIGWVRRTGWSISKGECERTITAIGIPIRSRSGAPLGAMTITTHGPSSLVGPGLDRTVRYMRQACARIEAEIEGDPEAPAPGEAIASTA</sequence>
<keyword evidence="7" id="KW-1185">Reference proteome</keyword>
<protein>
    <submittedName>
        <fullName evidence="6">IclR family transcriptional regulator</fullName>
    </submittedName>
</protein>
<proteinExistence type="predicted"/>
<dbReference type="Pfam" id="PF01614">
    <property type="entry name" value="IclR_C"/>
    <property type="match status" value="1"/>
</dbReference>
<dbReference type="Proteomes" id="UP000305238">
    <property type="component" value="Unassembled WGS sequence"/>
</dbReference>
<evidence type="ECO:0000313" key="7">
    <source>
        <dbReference type="Proteomes" id="UP000305238"/>
    </source>
</evidence>
<dbReference type="GO" id="GO:0045892">
    <property type="term" value="P:negative regulation of DNA-templated transcription"/>
    <property type="evidence" value="ECO:0007669"/>
    <property type="project" value="TreeGrafter"/>
</dbReference>
<dbReference type="InterPro" id="IPR050707">
    <property type="entry name" value="HTH_MetabolicPath_Reg"/>
</dbReference>
<evidence type="ECO:0000259" key="5">
    <source>
        <dbReference type="PROSITE" id="PS51078"/>
    </source>
</evidence>
<dbReference type="InterPro" id="IPR036388">
    <property type="entry name" value="WH-like_DNA-bd_sf"/>
</dbReference>
<dbReference type="Gene3D" id="1.10.10.10">
    <property type="entry name" value="Winged helix-like DNA-binding domain superfamily/Winged helix DNA-binding domain"/>
    <property type="match status" value="1"/>
</dbReference>
<dbReference type="AlphaFoldDB" id="A0A5S4HBP5"/>
<evidence type="ECO:0000313" key="6">
    <source>
        <dbReference type="EMBL" id="TMR42362.1"/>
    </source>
</evidence>
<reference evidence="6 7" key="1">
    <citation type="submission" date="2019-05" db="EMBL/GenBank/DDBJ databases">
        <title>Draft genome sequence of Actinomadura geliboluensis A8036.</title>
        <authorList>
            <person name="Saricaoglu S."/>
            <person name="Isik K."/>
        </authorList>
    </citation>
    <scope>NUCLEOTIDE SEQUENCE [LARGE SCALE GENOMIC DNA]</scope>
    <source>
        <strain evidence="6 7">A8036</strain>
    </source>
</reference>
<evidence type="ECO:0000256" key="1">
    <source>
        <dbReference type="ARBA" id="ARBA00023015"/>
    </source>
</evidence>
<keyword evidence="1" id="KW-0805">Transcription regulation</keyword>
<dbReference type="PROSITE" id="PS51077">
    <property type="entry name" value="HTH_ICLR"/>
    <property type="match status" value="1"/>
</dbReference>
<evidence type="ECO:0000256" key="3">
    <source>
        <dbReference type="ARBA" id="ARBA00023163"/>
    </source>
</evidence>
<dbReference type="PROSITE" id="PS51078">
    <property type="entry name" value="ICLR_ED"/>
    <property type="match status" value="1"/>
</dbReference>
<accession>A0A5S4HBP5</accession>
<dbReference type="SUPFAM" id="SSF46785">
    <property type="entry name" value="Winged helix' DNA-binding domain"/>
    <property type="match status" value="1"/>
</dbReference>
<dbReference type="OrthoDB" id="7274111at2"/>
<organism evidence="6 7">
    <name type="scientific">Actinomadura geliboluensis</name>
    <dbReference type="NCBI Taxonomy" id="882440"/>
    <lineage>
        <taxon>Bacteria</taxon>
        <taxon>Bacillati</taxon>
        <taxon>Actinomycetota</taxon>
        <taxon>Actinomycetes</taxon>
        <taxon>Streptosporangiales</taxon>
        <taxon>Thermomonosporaceae</taxon>
        <taxon>Actinomadura</taxon>
    </lineage>
</organism>
<dbReference type="Gene3D" id="3.30.450.40">
    <property type="match status" value="1"/>
</dbReference>
<dbReference type="InterPro" id="IPR029016">
    <property type="entry name" value="GAF-like_dom_sf"/>
</dbReference>
<evidence type="ECO:0000259" key="4">
    <source>
        <dbReference type="PROSITE" id="PS51077"/>
    </source>
</evidence>
<dbReference type="GO" id="GO:0003700">
    <property type="term" value="F:DNA-binding transcription factor activity"/>
    <property type="evidence" value="ECO:0007669"/>
    <property type="project" value="TreeGrafter"/>
</dbReference>
<dbReference type="SMART" id="SM00346">
    <property type="entry name" value="HTH_ICLR"/>
    <property type="match status" value="1"/>
</dbReference>
<keyword evidence="2" id="KW-0238">DNA-binding</keyword>
<feature type="domain" description="HTH iclR-type" evidence="4">
    <location>
        <begin position="13"/>
        <end position="73"/>
    </location>
</feature>
<dbReference type="EMBL" id="VCKZ01000002">
    <property type="protein sequence ID" value="TMR42362.1"/>
    <property type="molecule type" value="Genomic_DNA"/>
</dbReference>
<dbReference type="InterPro" id="IPR036390">
    <property type="entry name" value="WH_DNA-bd_sf"/>
</dbReference>
<feature type="domain" description="IclR-ED" evidence="5">
    <location>
        <begin position="73"/>
        <end position="254"/>
    </location>
</feature>
<gene>
    <name evidence="6" type="ORF">ETD96_00540</name>
</gene>
<evidence type="ECO:0000256" key="2">
    <source>
        <dbReference type="ARBA" id="ARBA00023125"/>
    </source>
</evidence>
<dbReference type="InterPro" id="IPR005471">
    <property type="entry name" value="Tscrpt_reg_IclR_N"/>
</dbReference>
<name>A0A5S4HBP5_9ACTN</name>
<dbReference type="PANTHER" id="PTHR30136:SF24">
    <property type="entry name" value="HTH-TYPE TRANSCRIPTIONAL REPRESSOR ALLR"/>
    <property type="match status" value="1"/>
</dbReference>
<dbReference type="Pfam" id="PF09339">
    <property type="entry name" value="HTH_IclR"/>
    <property type="match status" value="1"/>
</dbReference>
<dbReference type="PANTHER" id="PTHR30136">
    <property type="entry name" value="HELIX-TURN-HELIX TRANSCRIPTIONAL REGULATOR, ICLR FAMILY"/>
    <property type="match status" value="1"/>
</dbReference>